<feature type="domain" description="Aromatic amino acid beta-eliminating lyase/threonine aldolase" evidence="6">
    <location>
        <begin position="49"/>
        <end position="423"/>
    </location>
</feature>
<dbReference type="PANTHER" id="PTHR32325">
    <property type="entry name" value="BETA-ELIMINATING LYASE-LIKE PROTEIN-RELATED"/>
    <property type="match status" value="1"/>
</dbReference>
<dbReference type="Pfam" id="PF01212">
    <property type="entry name" value="Beta_elim_lyase"/>
    <property type="match status" value="1"/>
</dbReference>
<dbReference type="Proteomes" id="UP000811545">
    <property type="component" value="Unassembled WGS sequence"/>
</dbReference>
<dbReference type="InterPro" id="IPR018176">
    <property type="entry name" value="Tryptophanase_CS"/>
</dbReference>
<dbReference type="InterPro" id="IPR015421">
    <property type="entry name" value="PyrdxlP-dep_Trfase_major"/>
</dbReference>
<feature type="modified residue" description="N6-(pyridoxal phosphate)lysine" evidence="5">
    <location>
        <position position="259"/>
    </location>
</feature>
<dbReference type="PIRSF" id="PIRSF001386">
    <property type="entry name" value="Trpase"/>
    <property type="match status" value="1"/>
</dbReference>
<keyword evidence="4 7" id="KW-0456">Lyase</keyword>
<evidence type="ECO:0000313" key="8">
    <source>
        <dbReference type="Proteomes" id="UP000811545"/>
    </source>
</evidence>
<sequence length="460" mass="51779">MVRPLPQAEPFRIKVVEPVNMTTREERAKKIESTGFNLFSLKSTDVYIDLLTDSGTSAMSDNQWAGIMLGDEAYAGSKNYYNLLAAVQDVMGFQYVVPTHQGRAAENLLLSIMLREGNFVPNNMHFDTTKAHVLHKSGIPVDLVRQEAFDPISQYPFKGDMDLERLEDFLAENCERVPLVMLTVTCNSGGGQPVSMANIRGVSAIAKKFNKPFFIDACRFAENAYFIKQREEGYRDKSIPEIVREMFSYVDGCTMSAKKDALANIGGFLAMNDVKLYQETSGLAVLFEGFPTYGGLAGRDMEAIARGLREVVDEEYLAYRVGQVKYLGDLLIKYDVPIIEPVGGHAVYLDAKRFLPHLPQWQFPAQALGVELYIEGGIRGVEIGTCLSGRHPKTNDHDYPKLEMLRLTIPRRVYTDRHMEVIAVACANVWDRREAITGLEFTYEAPILRHFTAKFRRLGK</sequence>
<reference evidence="7 8" key="1">
    <citation type="journal article" date="2021" name="bioRxiv">
        <title>Unique metabolic strategies in Hadean analogues reveal hints for primordial physiology.</title>
        <authorList>
            <person name="Nobu M.K."/>
            <person name="Nakai R."/>
            <person name="Tamazawa S."/>
            <person name="Mori H."/>
            <person name="Toyoda A."/>
            <person name="Ijiri A."/>
            <person name="Suzuki S."/>
            <person name="Kurokawa K."/>
            <person name="Kamagata Y."/>
            <person name="Tamaki H."/>
        </authorList>
    </citation>
    <scope>NUCLEOTIDE SEQUENCE [LARGE SCALE GENOMIC DNA]</scope>
    <source>
        <strain evidence="7">BS525</strain>
    </source>
</reference>
<dbReference type="SUPFAM" id="SSF53383">
    <property type="entry name" value="PLP-dependent transferases"/>
    <property type="match status" value="1"/>
</dbReference>
<evidence type="ECO:0000256" key="2">
    <source>
        <dbReference type="ARBA" id="ARBA00009721"/>
    </source>
</evidence>
<dbReference type="GO" id="GO:0050371">
    <property type="term" value="F:tyrosine phenol-lyase activity"/>
    <property type="evidence" value="ECO:0007669"/>
    <property type="project" value="UniProtKB-EC"/>
</dbReference>
<protein>
    <submittedName>
        <fullName evidence="7">Tyrosine phenol-lyase</fullName>
        <ecNumber evidence="7">4.1.99.2</ecNumber>
    </submittedName>
</protein>
<evidence type="ECO:0000256" key="1">
    <source>
        <dbReference type="ARBA" id="ARBA00001933"/>
    </source>
</evidence>
<dbReference type="GO" id="GO:0009072">
    <property type="term" value="P:aromatic amino acid metabolic process"/>
    <property type="evidence" value="ECO:0007669"/>
    <property type="project" value="InterPro"/>
</dbReference>
<dbReference type="Gene3D" id="3.40.640.10">
    <property type="entry name" value="Type I PLP-dependent aspartate aminotransferase-like (Major domain)"/>
    <property type="match status" value="1"/>
</dbReference>
<comment type="similarity">
    <text evidence="2">Belongs to the beta-eliminating lyase family.</text>
</comment>
<organism evidence="7 8">
    <name type="scientific">Psychracetigena formicireducens</name>
    <dbReference type="NCBI Taxonomy" id="2986056"/>
    <lineage>
        <taxon>Bacteria</taxon>
        <taxon>Bacillati</taxon>
        <taxon>Candidatus Lithacetigenota</taxon>
        <taxon>Candidatus Psychracetigena</taxon>
    </lineage>
</organism>
<comment type="caution">
    <text evidence="7">The sequence shown here is derived from an EMBL/GenBank/DDBJ whole genome shotgun (WGS) entry which is preliminary data.</text>
</comment>
<dbReference type="Gene3D" id="3.90.1150.10">
    <property type="entry name" value="Aspartate Aminotransferase, domain 1"/>
    <property type="match status" value="1"/>
</dbReference>
<proteinExistence type="inferred from homology"/>
<dbReference type="PANTHER" id="PTHR32325:SF4">
    <property type="entry name" value="TRYPTOPHANASE"/>
    <property type="match status" value="1"/>
</dbReference>
<dbReference type="InterPro" id="IPR015422">
    <property type="entry name" value="PyrdxlP-dep_Trfase_small"/>
</dbReference>
<evidence type="ECO:0000313" key="7">
    <source>
        <dbReference type="EMBL" id="MBT9145420.1"/>
    </source>
</evidence>
<dbReference type="InterPro" id="IPR015424">
    <property type="entry name" value="PyrdxlP-dep_Trfase"/>
</dbReference>
<dbReference type="EMBL" id="QLTW01000090">
    <property type="protein sequence ID" value="MBT9145420.1"/>
    <property type="molecule type" value="Genomic_DNA"/>
</dbReference>
<dbReference type="PROSITE" id="PS00853">
    <property type="entry name" value="BETA_ELIM_LYASE"/>
    <property type="match status" value="1"/>
</dbReference>
<evidence type="ECO:0000256" key="5">
    <source>
        <dbReference type="PIRSR" id="PIRSR611166-50"/>
    </source>
</evidence>
<dbReference type="EC" id="4.1.99.2" evidence="7"/>
<evidence type="ECO:0000259" key="6">
    <source>
        <dbReference type="Pfam" id="PF01212"/>
    </source>
</evidence>
<accession>A0A9E2BJ98</accession>
<dbReference type="InterPro" id="IPR001597">
    <property type="entry name" value="ArAA_b-elim_lyase/Thr_aldolase"/>
</dbReference>
<dbReference type="AlphaFoldDB" id="A0A9E2BJ98"/>
<dbReference type="NCBIfam" id="NF009709">
    <property type="entry name" value="PRK13238.1"/>
    <property type="match status" value="1"/>
</dbReference>
<evidence type="ECO:0000256" key="3">
    <source>
        <dbReference type="ARBA" id="ARBA00022898"/>
    </source>
</evidence>
<keyword evidence="3 5" id="KW-0663">Pyridoxal phosphate</keyword>
<comment type="cofactor">
    <cofactor evidence="1 5">
        <name>pyridoxal 5'-phosphate</name>
        <dbReference type="ChEBI" id="CHEBI:597326"/>
    </cofactor>
</comment>
<evidence type="ECO:0000256" key="4">
    <source>
        <dbReference type="ARBA" id="ARBA00023239"/>
    </source>
</evidence>
<gene>
    <name evidence="7" type="primary">tpl_2</name>
    <name evidence="7" type="ORF">DDT42_01291</name>
</gene>
<dbReference type="CDD" id="cd00617">
    <property type="entry name" value="Tnase_like"/>
    <property type="match status" value="1"/>
</dbReference>
<dbReference type="InterPro" id="IPR011166">
    <property type="entry name" value="Beta-eliminating_lyase"/>
</dbReference>
<name>A0A9E2BJ98_PSYF1</name>